<feature type="region of interest" description="Disordered" evidence="1">
    <location>
        <begin position="43"/>
        <end position="66"/>
    </location>
</feature>
<reference evidence="2 3" key="1">
    <citation type="journal article" date="2008" name="Nat. Biotechnol.">
        <title>Genome sequencing and analysis of the filamentous fungus Penicillium chrysogenum.</title>
        <authorList>
            <person name="van den Berg M.A."/>
            <person name="Albang R."/>
            <person name="Albermann K."/>
            <person name="Badger J.H."/>
            <person name="Daran J.-M."/>
            <person name="Driessen A.J.M."/>
            <person name="Garcia-Estrada C."/>
            <person name="Fedorova N.D."/>
            <person name="Harris D.M."/>
            <person name="Heijne W.H.M."/>
            <person name="Joardar V.S."/>
            <person name="Kiel J.A.K.W."/>
            <person name="Kovalchuk A."/>
            <person name="Martin J.F."/>
            <person name="Nierman W.C."/>
            <person name="Nijland J.G."/>
            <person name="Pronk J.T."/>
            <person name="Roubos J.A."/>
            <person name="van der Klei I.J."/>
            <person name="van Peij N.N.M.E."/>
            <person name="Veenhuis M."/>
            <person name="von Doehren H."/>
            <person name="Wagner C."/>
            <person name="Wortman J.R."/>
            <person name="Bovenberg R.A.L."/>
        </authorList>
    </citation>
    <scope>NUCLEOTIDE SEQUENCE [LARGE SCALE GENOMIC DNA]</scope>
    <source>
        <strain evidence="3">ATCC 28089 / DSM 1075 / NRRL 1951 / Wisconsin 54-1255</strain>
    </source>
</reference>
<dbReference type="AlphaFoldDB" id="B6H385"/>
<feature type="compositionally biased region" description="Pro residues" evidence="1">
    <location>
        <begin position="109"/>
        <end position="134"/>
    </location>
</feature>
<feature type="region of interest" description="Disordered" evidence="1">
    <location>
        <begin position="84"/>
        <end position="141"/>
    </location>
</feature>
<dbReference type="HOGENOM" id="CLU_1454871_0_0_1"/>
<protein>
    <submittedName>
        <fullName evidence="2">Uncharacterized protein</fullName>
    </submittedName>
</protein>
<evidence type="ECO:0000256" key="1">
    <source>
        <dbReference type="SAM" id="MobiDB-lite"/>
    </source>
</evidence>
<evidence type="ECO:0000313" key="3">
    <source>
        <dbReference type="Proteomes" id="UP000000724"/>
    </source>
</evidence>
<organism evidence="2 3">
    <name type="scientific">Penicillium rubens (strain ATCC 28089 / DSM 1075 / NRRL 1951 / Wisconsin 54-1255)</name>
    <name type="common">Penicillium chrysogenum</name>
    <dbReference type="NCBI Taxonomy" id="500485"/>
    <lineage>
        <taxon>Eukaryota</taxon>
        <taxon>Fungi</taxon>
        <taxon>Dikarya</taxon>
        <taxon>Ascomycota</taxon>
        <taxon>Pezizomycotina</taxon>
        <taxon>Eurotiomycetes</taxon>
        <taxon>Eurotiomycetidae</taxon>
        <taxon>Eurotiales</taxon>
        <taxon>Aspergillaceae</taxon>
        <taxon>Penicillium</taxon>
        <taxon>Penicillium chrysogenum species complex</taxon>
    </lineage>
</organism>
<gene>
    <name evidence="2" type="ORF">Pc13g05970</name>
    <name evidence="2" type="ORF">PCH_Pc13g05970</name>
</gene>
<dbReference type="VEuPathDB" id="FungiDB:PCH_Pc13g05970"/>
<sequence length="186" mass="20398">MARPIWNPRCTLAEGTSNSAATISHQFAIVIPPVVEPIAGVESNGRRDHRKHHDVGLSIRGDPTEMIHPWNPSGRVEMTHAGKFPQNKVEYSSYTGPRTRFPRPRPRPRPTLPVSPPSLYPSPRPRPRPRPGSPPVTKDLGVWNDRAASLGAGLGAWKVPSTLGAPASTHWEGILYKRLQVSAVVL</sequence>
<name>B6H385_PENRW</name>
<dbReference type="EMBL" id="AM920428">
    <property type="protein sequence ID" value="CAP91666.1"/>
    <property type="molecule type" value="Genomic_DNA"/>
</dbReference>
<accession>B6H385</accession>
<keyword evidence="3" id="KW-1185">Reference proteome</keyword>
<proteinExistence type="predicted"/>
<evidence type="ECO:0000313" key="2">
    <source>
        <dbReference type="EMBL" id="CAP91666.1"/>
    </source>
</evidence>
<dbReference type="Proteomes" id="UP000000724">
    <property type="component" value="Contig Pc00c13"/>
</dbReference>